<dbReference type="HAMAP" id="MF_00222">
    <property type="entry name" value="Shikimate_DH_AroE"/>
    <property type="match status" value="1"/>
</dbReference>
<protein>
    <recommendedName>
        <fullName evidence="2 8">Shikimate dehydrogenase (NADP(+))</fullName>
        <shortName evidence="8">SDH</shortName>
        <ecNumber evidence="2 8">1.1.1.25</ecNumber>
    </recommendedName>
</protein>
<dbReference type="GO" id="GO:0008652">
    <property type="term" value="P:amino acid biosynthetic process"/>
    <property type="evidence" value="ECO:0007669"/>
    <property type="project" value="UniProtKB-KW"/>
</dbReference>
<evidence type="ECO:0000256" key="2">
    <source>
        <dbReference type="ARBA" id="ARBA00012962"/>
    </source>
</evidence>
<evidence type="ECO:0000259" key="11">
    <source>
        <dbReference type="Pfam" id="PF18317"/>
    </source>
</evidence>
<comment type="similarity">
    <text evidence="8">Belongs to the shikimate dehydrogenase family.</text>
</comment>
<dbReference type="InterPro" id="IPR006151">
    <property type="entry name" value="Shikm_DH/Glu-tRNA_Rdtase"/>
</dbReference>
<feature type="binding site" evidence="8">
    <location>
        <begin position="19"/>
        <end position="21"/>
    </location>
    <ligand>
        <name>shikimate</name>
        <dbReference type="ChEBI" id="CHEBI:36208"/>
    </ligand>
</feature>
<dbReference type="NCBIfam" id="NF001312">
    <property type="entry name" value="PRK00258.1-4"/>
    <property type="match status" value="1"/>
</dbReference>
<accession>A0A0B1Q3T2</accession>
<feature type="binding site" evidence="8">
    <location>
        <position position="91"/>
    </location>
    <ligand>
        <name>shikimate</name>
        <dbReference type="ChEBI" id="CHEBI:36208"/>
    </ligand>
</feature>
<dbReference type="AlphaFoldDB" id="A0A0B1Q3T2"/>
<dbReference type="EC" id="1.1.1.25" evidence="2 8"/>
<comment type="function">
    <text evidence="8">Involved in the biosynthesis of the chorismate, which leads to the biosynthesis of aromatic amino acids. Catalyzes the reversible NADPH linked reduction of 3-dehydroshikimate (DHSA) to yield shikimate (SA).</text>
</comment>
<dbReference type="Proteomes" id="UP000030826">
    <property type="component" value="Unassembled WGS sequence"/>
</dbReference>
<dbReference type="STRING" id="370622.LA66_16235"/>
<dbReference type="OrthoDB" id="9792692at2"/>
<dbReference type="Pfam" id="PF01488">
    <property type="entry name" value="Shikimate_DH"/>
    <property type="match status" value="1"/>
</dbReference>
<evidence type="ECO:0000256" key="3">
    <source>
        <dbReference type="ARBA" id="ARBA00022605"/>
    </source>
</evidence>
<feature type="active site" description="Proton acceptor" evidence="8">
    <location>
        <position position="70"/>
    </location>
</feature>
<dbReference type="InterPro" id="IPR011342">
    <property type="entry name" value="Shikimate_DH"/>
</dbReference>
<feature type="binding site" evidence="8">
    <location>
        <position position="66"/>
    </location>
    <ligand>
        <name>shikimate</name>
        <dbReference type="ChEBI" id="CHEBI:36208"/>
    </ligand>
</feature>
<comment type="catalytic activity">
    <reaction evidence="7 8">
        <text>shikimate + NADP(+) = 3-dehydroshikimate + NADPH + H(+)</text>
        <dbReference type="Rhea" id="RHEA:17737"/>
        <dbReference type="ChEBI" id="CHEBI:15378"/>
        <dbReference type="ChEBI" id="CHEBI:16630"/>
        <dbReference type="ChEBI" id="CHEBI:36208"/>
        <dbReference type="ChEBI" id="CHEBI:57783"/>
        <dbReference type="ChEBI" id="CHEBI:58349"/>
        <dbReference type="EC" id="1.1.1.25"/>
    </reaction>
</comment>
<dbReference type="InterPro" id="IPR036291">
    <property type="entry name" value="NAD(P)-bd_dom_sf"/>
</dbReference>
<dbReference type="PANTHER" id="PTHR21089:SF1">
    <property type="entry name" value="BIFUNCTIONAL 3-DEHYDROQUINATE DEHYDRATASE_SHIKIMATE DEHYDROGENASE, CHLOROPLASTIC"/>
    <property type="match status" value="1"/>
</dbReference>
<dbReference type="RefSeq" id="WP_039194963.1">
    <property type="nucleotide sequence ID" value="NZ_JRFJ01000005.1"/>
</dbReference>
<dbReference type="GO" id="GO:0050661">
    <property type="term" value="F:NADP binding"/>
    <property type="evidence" value="ECO:0007669"/>
    <property type="project" value="InterPro"/>
</dbReference>
<feature type="binding site" evidence="8">
    <location>
        <position position="251"/>
    </location>
    <ligand>
        <name>shikimate</name>
        <dbReference type="ChEBI" id="CHEBI:36208"/>
    </ligand>
</feature>
<dbReference type="GO" id="GO:0019632">
    <property type="term" value="P:shikimate metabolic process"/>
    <property type="evidence" value="ECO:0007669"/>
    <property type="project" value="InterPro"/>
</dbReference>
<evidence type="ECO:0000313" key="13">
    <source>
        <dbReference type="Proteomes" id="UP000030826"/>
    </source>
</evidence>
<feature type="binding site" evidence="8">
    <location>
        <begin position="131"/>
        <end position="135"/>
    </location>
    <ligand>
        <name>NADP(+)</name>
        <dbReference type="ChEBI" id="CHEBI:58349"/>
    </ligand>
</feature>
<feature type="binding site" evidence="8">
    <location>
        <position position="244"/>
    </location>
    <ligand>
        <name>NADP(+)</name>
        <dbReference type="ChEBI" id="CHEBI:58349"/>
    </ligand>
</feature>
<evidence type="ECO:0000256" key="7">
    <source>
        <dbReference type="ARBA" id="ARBA00049442"/>
    </source>
</evidence>
<dbReference type="UniPathway" id="UPA00053">
    <property type="reaction ID" value="UER00087"/>
</dbReference>
<comment type="subunit">
    <text evidence="8">Homodimer.</text>
</comment>
<dbReference type="SUPFAM" id="SSF51735">
    <property type="entry name" value="NAD(P)-binding Rossmann-fold domains"/>
    <property type="match status" value="1"/>
</dbReference>
<proteinExistence type="inferred from homology"/>
<gene>
    <name evidence="8" type="primary">aroE</name>
    <name evidence="12" type="ORF">LA66_16235</name>
</gene>
<dbReference type="InterPro" id="IPR046346">
    <property type="entry name" value="Aminoacid_DH-like_N_sf"/>
</dbReference>
<dbReference type="Pfam" id="PF08501">
    <property type="entry name" value="Shikimate_dh_N"/>
    <property type="match status" value="1"/>
</dbReference>
<evidence type="ECO:0000313" key="12">
    <source>
        <dbReference type="EMBL" id="KHJ53500.1"/>
    </source>
</evidence>
<dbReference type="PANTHER" id="PTHR21089">
    <property type="entry name" value="SHIKIMATE DEHYDROGENASE"/>
    <property type="match status" value="1"/>
</dbReference>
<dbReference type="EMBL" id="JRFJ01000005">
    <property type="protein sequence ID" value="KHJ53500.1"/>
    <property type="molecule type" value="Genomic_DNA"/>
</dbReference>
<dbReference type="GO" id="GO:0009073">
    <property type="term" value="P:aromatic amino acid family biosynthetic process"/>
    <property type="evidence" value="ECO:0007669"/>
    <property type="project" value="UniProtKB-KW"/>
</dbReference>
<dbReference type="Pfam" id="PF18317">
    <property type="entry name" value="SDH_C"/>
    <property type="match status" value="1"/>
</dbReference>
<sequence length="282" mass="29776">MPDVAIPRAFVTGWPVWHSRSPLIHGAWLQRHGLAGSYQRAGVPPEEIEQFLSDLRSAGFVGGNVTIPHKEAAFRAAGRLDAAATAIGAVNTLWFEDDVLVGGNTDAHGFAANLDDRLAGWRDAETVVVLGAGGAARAVVHAVLSAGARSVHIVNRNPARAATVADGFGGRVMAHGLEDEARLMRRADLLINTRPAHTPEGEALAISDLSGLADAALVTDIVYVPIETPLLAAARARGLRTADGLGMLLHQAVPGFERWFGVTPQVDEALRGLVLRDIEKGV</sequence>
<evidence type="ECO:0000256" key="6">
    <source>
        <dbReference type="ARBA" id="ARBA00023141"/>
    </source>
</evidence>
<name>A0A0B1Q3T2_9HYPH</name>
<dbReference type="SUPFAM" id="SSF53223">
    <property type="entry name" value="Aminoacid dehydrogenase-like, N-terminal domain"/>
    <property type="match status" value="1"/>
</dbReference>
<feature type="domain" description="Shikimate dehydrogenase substrate binding N-terminal" evidence="10">
    <location>
        <begin position="11"/>
        <end position="93"/>
    </location>
</feature>
<keyword evidence="4 8" id="KW-0521">NADP</keyword>
<dbReference type="InterPro" id="IPR022893">
    <property type="entry name" value="Shikimate_DH_fam"/>
</dbReference>
<dbReference type="NCBIfam" id="TIGR00507">
    <property type="entry name" value="aroE"/>
    <property type="match status" value="1"/>
</dbReference>
<organism evidence="12 13">
    <name type="scientific">Aureimonas altamirensis</name>
    <dbReference type="NCBI Taxonomy" id="370622"/>
    <lineage>
        <taxon>Bacteria</taxon>
        <taxon>Pseudomonadati</taxon>
        <taxon>Pseudomonadota</taxon>
        <taxon>Alphaproteobacteria</taxon>
        <taxon>Hyphomicrobiales</taxon>
        <taxon>Aurantimonadaceae</taxon>
        <taxon>Aureimonas</taxon>
    </lineage>
</organism>
<reference evidence="12 13" key="1">
    <citation type="submission" date="2014-09" db="EMBL/GenBank/DDBJ databases">
        <title>Isolation and characterization of Aurantimonas altamirensis ON-56566 from clinical sample following a dog bite.</title>
        <authorList>
            <person name="Eshaghi A."/>
            <person name="Li A."/>
            <person name="Shahinas D."/>
            <person name="Bahn P."/>
            <person name="Kus J.V."/>
            <person name="Patel S.N."/>
        </authorList>
    </citation>
    <scope>NUCLEOTIDE SEQUENCE [LARGE SCALE GENOMIC DNA]</scope>
    <source>
        <strain evidence="12 13">ON-56566</strain>
    </source>
</reference>
<dbReference type="InterPro" id="IPR041121">
    <property type="entry name" value="SDH_C"/>
</dbReference>
<evidence type="ECO:0000256" key="8">
    <source>
        <dbReference type="HAMAP-Rule" id="MF_00222"/>
    </source>
</evidence>
<evidence type="ECO:0000256" key="5">
    <source>
        <dbReference type="ARBA" id="ARBA00023002"/>
    </source>
</evidence>
<keyword evidence="5 8" id="KW-0560">Oxidoreductase</keyword>
<feature type="domain" description="Quinate/shikimate 5-dehydrogenase/glutamyl-tRNA reductase" evidence="9">
    <location>
        <begin position="124"/>
        <end position="199"/>
    </location>
</feature>
<evidence type="ECO:0000256" key="4">
    <source>
        <dbReference type="ARBA" id="ARBA00022857"/>
    </source>
</evidence>
<feature type="binding site" evidence="8">
    <location>
        <position position="221"/>
    </location>
    <ligand>
        <name>NADP(+)</name>
        <dbReference type="ChEBI" id="CHEBI:58349"/>
    </ligand>
</feature>
<feature type="binding site" evidence="8">
    <location>
        <position position="106"/>
    </location>
    <ligand>
        <name>shikimate</name>
        <dbReference type="ChEBI" id="CHEBI:36208"/>
    </ligand>
</feature>
<keyword evidence="6 8" id="KW-0057">Aromatic amino acid biosynthesis</keyword>
<dbReference type="GO" id="GO:0005829">
    <property type="term" value="C:cytosol"/>
    <property type="evidence" value="ECO:0007669"/>
    <property type="project" value="TreeGrafter"/>
</dbReference>
<evidence type="ECO:0000259" key="10">
    <source>
        <dbReference type="Pfam" id="PF08501"/>
    </source>
</evidence>
<dbReference type="InterPro" id="IPR013708">
    <property type="entry name" value="Shikimate_DH-bd_N"/>
</dbReference>
<dbReference type="GO" id="GO:0009423">
    <property type="term" value="P:chorismate biosynthetic process"/>
    <property type="evidence" value="ECO:0007669"/>
    <property type="project" value="UniProtKB-UniRule"/>
</dbReference>
<evidence type="ECO:0000256" key="1">
    <source>
        <dbReference type="ARBA" id="ARBA00004871"/>
    </source>
</evidence>
<feature type="binding site" evidence="8">
    <location>
        <position position="223"/>
    </location>
    <ligand>
        <name>shikimate</name>
        <dbReference type="ChEBI" id="CHEBI:36208"/>
    </ligand>
</feature>
<keyword evidence="3 8" id="KW-0028">Amino-acid biosynthesis</keyword>
<comment type="caution">
    <text evidence="12">The sequence shown here is derived from an EMBL/GenBank/DDBJ whole genome shotgun (WGS) entry which is preliminary data.</text>
</comment>
<dbReference type="GO" id="GO:0004764">
    <property type="term" value="F:shikimate 3-dehydrogenase (NADP+) activity"/>
    <property type="evidence" value="ECO:0007669"/>
    <property type="project" value="UniProtKB-UniRule"/>
</dbReference>
<feature type="domain" description="SDH C-terminal" evidence="11">
    <location>
        <begin position="244"/>
        <end position="267"/>
    </location>
</feature>
<dbReference type="CDD" id="cd01065">
    <property type="entry name" value="NAD_bind_Shikimate_DH"/>
    <property type="match status" value="1"/>
</dbReference>
<dbReference type="Gene3D" id="3.40.50.720">
    <property type="entry name" value="NAD(P)-binding Rossmann-like Domain"/>
    <property type="match status" value="1"/>
</dbReference>
<evidence type="ECO:0000259" key="9">
    <source>
        <dbReference type="Pfam" id="PF01488"/>
    </source>
</evidence>
<comment type="caution">
    <text evidence="8">Lacks conserved residue(s) required for the propagation of feature annotation.</text>
</comment>
<dbReference type="Gene3D" id="3.40.50.10860">
    <property type="entry name" value="Leucine Dehydrogenase, chain A, domain 1"/>
    <property type="match status" value="1"/>
</dbReference>
<comment type="pathway">
    <text evidence="1 8">Metabolic intermediate biosynthesis; chorismate biosynthesis; chorismate from D-erythrose 4-phosphate and phosphoenolpyruvate: step 4/7.</text>
</comment>